<comment type="caution">
    <text evidence="1">The sequence shown here is derived from an EMBL/GenBank/DDBJ whole genome shotgun (WGS) entry which is preliminary data.</text>
</comment>
<reference evidence="1 2" key="1">
    <citation type="submission" date="2016-07" db="EMBL/GenBank/DDBJ databases">
        <title>Pervasive Adenine N6-methylation of Active Genes in Fungi.</title>
        <authorList>
            <consortium name="DOE Joint Genome Institute"/>
            <person name="Mondo S.J."/>
            <person name="Dannebaum R.O."/>
            <person name="Kuo R.C."/>
            <person name="Labutti K."/>
            <person name="Haridas S."/>
            <person name="Kuo A."/>
            <person name="Salamov A."/>
            <person name="Ahrendt S.R."/>
            <person name="Lipzen A."/>
            <person name="Sullivan W."/>
            <person name="Andreopoulos W.B."/>
            <person name="Clum A."/>
            <person name="Lindquist E."/>
            <person name="Daum C."/>
            <person name="Ramamoorthy G.K."/>
            <person name="Gryganskyi A."/>
            <person name="Culley D."/>
            <person name="Magnuson J.K."/>
            <person name="James T.Y."/>
            <person name="O'Malley M.A."/>
            <person name="Stajich J.E."/>
            <person name="Spatafora J.W."/>
            <person name="Visel A."/>
            <person name="Grigoriev I.V."/>
        </authorList>
    </citation>
    <scope>NUCLEOTIDE SEQUENCE [LARGE SCALE GENOMIC DNA]</scope>
    <source>
        <strain evidence="1 2">CBS 115471</strain>
    </source>
</reference>
<dbReference type="AlphaFoldDB" id="A0A1Y1YTM2"/>
<accession>A0A1Y1YTM2</accession>
<evidence type="ECO:0000313" key="1">
    <source>
        <dbReference type="EMBL" id="ORY01361.1"/>
    </source>
</evidence>
<protein>
    <submittedName>
        <fullName evidence="1">Uncharacterized protein</fullName>
    </submittedName>
</protein>
<keyword evidence="2" id="KW-1185">Reference proteome</keyword>
<proteinExistence type="predicted"/>
<sequence length="158" mass="17158">MCDRQHSNCGTFHSFCGGLCTLARIIRVCQSEMGSIPGRVEPHLSRSSSRLPVSGRNVTSRHLLLGIWTKERPKVRVAPTGLFGSMPIIKIQSLILHGVLVKIIGSTPKHTIVKPVPGLGLYGRLKTDDGSLVYDVVSVDEDYATDRLPQADTGELVA</sequence>
<organism evidence="1 2">
    <name type="scientific">Clohesyomyces aquaticus</name>
    <dbReference type="NCBI Taxonomy" id="1231657"/>
    <lineage>
        <taxon>Eukaryota</taxon>
        <taxon>Fungi</taxon>
        <taxon>Dikarya</taxon>
        <taxon>Ascomycota</taxon>
        <taxon>Pezizomycotina</taxon>
        <taxon>Dothideomycetes</taxon>
        <taxon>Pleosporomycetidae</taxon>
        <taxon>Pleosporales</taxon>
        <taxon>Lindgomycetaceae</taxon>
        <taxon>Clohesyomyces</taxon>
    </lineage>
</organism>
<gene>
    <name evidence="1" type="ORF">BCR34DRAFT_98924</name>
</gene>
<name>A0A1Y1YTM2_9PLEO</name>
<dbReference type="Proteomes" id="UP000193144">
    <property type="component" value="Unassembled WGS sequence"/>
</dbReference>
<evidence type="ECO:0000313" key="2">
    <source>
        <dbReference type="Proteomes" id="UP000193144"/>
    </source>
</evidence>
<dbReference type="EMBL" id="MCFA01000171">
    <property type="protein sequence ID" value="ORY01361.1"/>
    <property type="molecule type" value="Genomic_DNA"/>
</dbReference>